<dbReference type="RefSeq" id="XP_055879609.1">
    <property type="nucleotide sequence ID" value="XM_056023634.1"/>
</dbReference>
<evidence type="ECO:0000256" key="6">
    <source>
        <dbReference type="ARBA" id="ARBA00023136"/>
    </source>
</evidence>
<evidence type="ECO:0000259" key="9">
    <source>
        <dbReference type="PROSITE" id="PS51465"/>
    </source>
</evidence>
<feature type="transmembrane region" description="Helical" evidence="8">
    <location>
        <begin position="256"/>
        <end position="274"/>
    </location>
</feature>
<reference evidence="11" key="1">
    <citation type="submission" date="2025-08" db="UniProtKB">
        <authorList>
            <consortium name="RefSeq"/>
        </authorList>
    </citation>
    <scope>IDENTIFICATION</scope>
</reference>
<feature type="transmembrane region" description="Helical" evidence="8">
    <location>
        <begin position="140"/>
        <end position="156"/>
    </location>
</feature>
<feature type="transmembrane region" description="Helical" evidence="8">
    <location>
        <begin position="572"/>
        <end position="596"/>
    </location>
</feature>
<name>A0A9W2ZXD6_BIOGL</name>
<evidence type="ECO:0000256" key="7">
    <source>
        <dbReference type="ARBA" id="ARBA00023157"/>
    </source>
</evidence>
<proteinExistence type="inferred from homology"/>
<feature type="transmembrane region" description="Helical" evidence="8">
    <location>
        <begin position="475"/>
        <end position="495"/>
    </location>
</feature>
<dbReference type="Gene3D" id="1.20.1250.20">
    <property type="entry name" value="MFS general substrate transporter like domains"/>
    <property type="match status" value="1"/>
</dbReference>
<keyword evidence="6 8" id="KW-0472">Membrane</keyword>
<keyword evidence="4 8" id="KW-0812">Transmembrane</keyword>
<comment type="similarity">
    <text evidence="2 8">Belongs to the organo anion transporter (TC 2.A.60) family.</text>
</comment>
<feature type="transmembrane region" description="Helical" evidence="8">
    <location>
        <begin position="443"/>
        <end position="463"/>
    </location>
</feature>
<dbReference type="NCBIfam" id="TIGR00805">
    <property type="entry name" value="oat"/>
    <property type="match status" value="1"/>
</dbReference>
<keyword evidence="5 8" id="KW-1133">Transmembrane helix</keyword>
<feature type="transmembrane region" description="Helical" evidence="8">
    <location>
        <begin position="658"/>
        <end position="681"/>
    </location>
</feature>
<dbReference type="SUPFAM" id="SSF100895">
    <property type="entry name" value="Kazal-type serine protease inhibitors"/>
    <property type="match status" value="1"/>
</dbReference>
<evidence type="ECO:0000256" key="8">
    <source>
        <dbReference type="RuleBase" id="RU362056"/>
    </source>
</evidence>
<keyword evidence="10" id="KW-1185">Reference proteome</keyword>
<dbReference type="PANTHER" id="PTHR11388">
    <property type="entry name" value="ORGANIC ANION TRANSPORTER"/>
    <property type="match status" value="1"/>
</dbReference>
<feature type="transmembrane region" description="Helical" evidence="8">
    <location>
        <begin position="608"/>
        <end position="629"/>
    </location>
</feature>
<keyword evidence="8" id="KW-0813">Transport</keyword>
<organism evidence="10 11">
    <name type="scientific">Biomphalaria glabrata</name>
    <name type="common">Bloodfluke planorb</name>
    <name type="synonym">Freshwater snail</name>
    <dbReference type="NCBI Taxonomy" id="6526"/>
    <lineage>
        <taxon>Eukaryota</taxon>
        <taxon>Metazoa</taxon>
        <taxon>Spiralia</taxon>
        <taxon>Lophotrochozoa</taxon>
        <taxon>Mollusca</taxon>
        <taxon>Gastropoda</taxon>
        <taxon>Heterobranchia</taxon>
        <taxon>Euthyneura</taxon>
        <taxon>Panpulmonata</taxon>
        <taxon>Hygrophila</taxon>
        <taxon>Lymnaeoidea</taxon>
        <taxon>Planorbidae</taxon>
        <taxon>Biomphalaria</taxon>
    </lineage>
</organism>
<dbReference type="InterPro" id="IPR002350">
    <property type="entry name" value="Kazal_dom"/>
</dbReference>
<feature type="transmembrane region" description="Helical" evidence="8">
    <location>
        <begin position="404"/>
        <end position="423"/>
    </location>
</feature>
<dbReference type="CDD" id="cd17336">
    <property type="entry name" value="MFS_SLCO_OATP"/>
    <property type="match status" value="1"/>
</dbReference>
<comment type="subcellular location">
    <subcellularLocation>
        <location evidence="1 8">Cell membrane</location>
        <topology evidence="1 8">Multi-pass membrane protein</topology>
    </subcellularLocation>
</comment>
<keyword evidence="7" id="KW-1015">Disulfide bond</keyword>
<accession>A0A9W2ZXD6</accession>
<dbReference type="AlphaFoldDB" id="A0A9W2ZXD6"/>
<keyword evidence="8" id="KW-0406">Ion transport</keyword>
<dbReference type="GO" id="GO:0043252">
    <property type="term" value="P:sodium-independent organic anion transport"/>
    <property type="evidence" value="ECO:0007669"/>
    <property type="project" value="TreeGrafter"/>
</dbReference>
<evidence type="ECO:0000313" key="10">
    <source>
        <dbReference type="Proteomes" id="UP001165740"/>
    </source>
</evidence>
<gene>
    <name evidence="11" type="primary">LOC106060159</name>
</gene>
<feature type="transmembrane region" description="Helical" evidence="8">
    <location>
        <begin position="295"/>
        <end position="319"/>
    </location>
</feature>
<feature type="transmembrane region" description="Helical" evidence="8">
    <location>
        <begin position="168"/>
        <end position="186"/>
    </location>
</feature>
<dbReference type="GeneID" id="106060159"/>
<evidence type="ECO:0000256" key="4">
    <source>
        <dbReference type="ARBA" id="ARBA00022692"/>
    </source>
</evidence>
<dbReference type="InterPro" id="IPR004156">
    <property type="entry name" value="OATP"/>
</dbReference>
<dbReference type="OrthoDB" id="6145170at2759"/>
<protein>
    <recommendedName>
        <fullName evidence="8">Solute carrier organic anion transporter family member</fullName>
    </recommendedName>
</protein>
<evidence type="ECO:0000256" key="3">
    <source>
        <dbReference type="ARBA" id="ARBA00022475"/>
    </source>
</evidence>
<evidence type="ECO:0000256" key="2">
    <source>
        <dbReference type="ARBA" id="ARBA00009657"/>
    </source>
</evidence>
<evidence type="ECO:0000256" key="1">
    <source>
        <dbReference type="ARBA" id="ARBA00004651"/>
    </source>
</evidence>
<dbReference type="GO" id="GO:0015347">
    <property type="term" value="F:sodium-independent organic anion transmembrane transporter activity"/>
    <property type="evidence" value="ECO:0007669"/>
    <property type="project" value="TreeGrafter"/>
</dbReference>
<dbReference type="PROSITE" id="PS51465">
    <property type="entry name" value="KAZAL_2"/>
    <property type="match status" value="1"/>
</dbReference>
<dbReference type="PANTHER" id="PTHR11388:SF142">
    <property type="entry name" value="SOLUTE CARRIER ORGANIC ANION TRANSPORTER FAMILY MEMBER 5A1"/>
    <property type="match status" value="1"/>
</dbReference>
<dbReference type="OMA" id="THIPRCL"/>
<dbReference type="Proteomes" id="UP001165740">
    <property type="component" value="Chromosome 3"/>
</dbReference>
<dbReference type="GO" id="GO:0016323">
    <property type="term" value="C:basolateral plasma membrane"/>
    <property type="evidence" value="ECO:0007669"/>
    <property type="project" value="TreeGrafter"/>
</dbReference>
<feature type="transmembrane region" description="Helical" evidence="8">
    <location>
        <begin position="339"/>
        <end position="362"/>
    </location>
</feature>
<feature type="domain" description="Kazal-like" evidence="9">
    <location>
        <begin position="510"/>
        <end position="554"/>
    </location>
</feature>
<dbReference type="GO" id="GO:0006811">
    <property type="term" value="P:monoatomic ion transport"/>
    <property type="evidence" value="ECO:0007669"/>
    <property type="project" value="UniProtKB-KW"/>
</dbReference>
<dbReference type="Pfam" id="PF03137">
    <property type="entry name" value="OATP"/>
    <property type="match status" value="1"/>
</dbReference>
<evidence type="ECO:0000313" key="11">
    <source>
        <dbReference type="RefSeq" id="XP_055879609.1"/>
    </source>
</evidence>
<dbReference type="PROSITE" id="PS00282">
    <property type="entry name" value="KAZAL_1"/>
    <property type="match status" value="1"/>
</dbReference>
<sequence length="697" mass="76368">MSLSGQFQDAPYIMSSHERLNHTTDSHVQDTEDNTINGSHQNIKLETIRGPGSKYYHPIHRLPETHTDAGDGNDDDMEKGQNCSPCACPTSWTQKLTGLPVFVMCYGIAGIWMMTLGSLLGSQITSIERHLGLSSSKTGLILSSNDIGYLIAVLFGSHIGKYTHIPRCLSVSGLVFGISAIVMSFGRLEEPRVWRRGLQNNQTTLEMNQGIQFLCSVEDYTSYMNSSSGVNITHGGAPSIRHASSSGQPMAQDLSWAFWVFVVSAVVGGMVKSYRIPLLTHYVESNIQDKSRSGMYLGSSFTAMVFGPPVALLLGSYVSSLPVDLQETTMSKFDQRWVGAWWLGFIIVGSGSILFSLPVMFFPKHVKTAPEKMKTDKETNRMKSVKKVFIDMPKSLARIFRRPVYILALVGGCLEGFAFSGWFSFSQKYIETQFNKTPQQVSMTTGIIIIFTLAGGTFLGGYLSSRLKLELRGCTIYTLVICGVSAALDSLYLIFGCDNSEVMGLGDSSTVSSEACGCSSQTFFVCGDNNVDYRSPCLAGCTNVSNMVFSNCSEIMGGQARPGLCALGCPNFIPFMVVYSLSMLIGCSGIVPGFLMVVRSVESVDQSLATGASAFCQTLIGMLPAPILFGKLIDSTCRLWSVTSGYCMLYDRVMFRYYFNGIYIGLRIAHVIVLIFLLLIVQRQGKRDNSTRTPEVK</sequence>
<evidence type="ECO:0000256" key="5">
    <source>
        <dbReference type="ARBA" id="ARBA00022989"/>
    </source>
</evidence>
<feature type="transmembrane region" description="Helical" evidence="8">
    <location>
        <begin position="99"/>
        <end position="120"/>
    </location>
</feature>
<dbReference type="InterPro" id="IPR036058">
    <property type="entry name" value="Kazal_dom_sf"/>
</dbReference>
<dbReference type="SUPFAM" id="SSF103473">
    <property type="entry name" value="MFS general substrate transporter"/>
    <property type="match status" value="1"/>
</dbReference>
<dbReference type="InterPro" id="IPR036259">
    <property type="entry name" value="MFS_trans_sf"/>
</dbReference>
<keyword evidence="3" id="KW-1003">Cell membrane</keyword>